<protein>
    <recommendedName>
        <fullName evidence="12">D-serine dehydratase</fullName>
        <ecNumber evidence="11">4.3.1.18</ecNumber>
    </recommendedName>
    <alternativeName>
        <fullName evidence="13">D-serine deaminase</fullName>
    </alternativeName>
</protein>
<dbReference type="STRING" id="675120.N1PDY6"/>
<dbReference type="GO" id="GO:0046872">
    <property type="term" value="F:metal ion binding"/>
    <property type="evidence" value="ECO:0007669"/>
    <property type="project" value="UniProtKB-KW"/>
</dbReference>
<proteinExistence type="inferred from homology"/>
<evidence type="ECO:0000256" key="13">
    <source>
        <dbReference type="ARBA" id="ARBA00075219"/>
    </source>
</evidence>
<dbReference type="EC" id="4.3.1.18" evidence="11"/>
<dbReference type="Gene3D" id="2.40.37.20">
    <property type="entry name" value="D-serine dehydratase-like domain"/>
    <property type="match status" value="1"/>
</dbReference>
<evidence type="ECO:0000256" key="11">
    <source>
        <dbReference type="ARBA" id="ARBA00066349"/>
    </source>
</evidence>
<organism evidence="15 16">
    <name type="scientific">Dothistroma septosporum (strain NZE10 / CBS 128990)</name>
    <name type="common">Red band needle blight fungus</name>
    <name type="synonym">Mycosphaerella pini</name>
    <dbReference type="NCBI Taxonomy" id="675120"/>
    <lineage>
        <taxon>Eukaryota</taxon>
        <taxon>Fungi</taxon>
        <taxon>Dikarya</taxon>
        <taxon>Ascomycota</taxon>
        <taxon>Pezizomycotina</taxon>
        <taxon>Dothideomycetes</taxon>
        <taxon>Dothideomycetidae</taxon>
        <taxon>Mycosphaerellales</taxon>
        <taxon>Mycosphaerellaceae</taxon>
        <taxon>Dothistroma</taxon>
    </lineage>
</organism>
<evidence type="ECO:0000256" key="12">
    <source>
        <dbReference type="ARBA" id="ARBA00069616"/>
    </source>
</evidence>
<evidence type="ECO:0000256" key="9">
    <source>
        <dbReference type="ARBA" id="ARBA00051198"/>
    </source>
</evidence>
<evidence type="ECO:0000256" key="1">
    <source>
        <dbReference type="ARBA" id="ARBA00001933"/>
    </source>
</evidence>
<dbReference type="Gene3D" id="3.20.20.10">
    <property type="entry name" value="Alanine racemase"/>
    <property type="match status" value="1"/>
</dbReference>
<reference evidence="16" key="1">
    <citation type="journal article" date="2012" name="PLoS Genet.">
        <title>The genomes of the fungal plant pathogens Cladosporium fulvum and Dothistroma septosporum reveal adaptation to different hosts and lifestyles but also signatures of common ancestry.</title>
        <authorList>
            <person name="de Wit P.J.G.M."/>
            <person name="van der Burgt A."/>
            <person name="Oekmen B."/>
            <person name="Stergiopoulos I."/>
            <person name="Abd-Elsalam K.A."/>
            <person name="Aerts A.L."/>
            <person name="Bahkali A.H."/>
            <person name="Beenen H.G."/>
            <person name="Chettri P."/>
            <person name="Cox M.P."/>
            <person name="Datema E."/>
            <person name="de Vries R.P."/>
            <person name="Dhillon B."/>
            <person name="Ganley A.R."/>
            <person name="Griffiths S.A."/>
            <person name="Guo Y."/>
            <person name="Hamelin R.C."/>
            <person name="Henrissat B."/>
            <person name="Kabir M.S."/>
            <person name="Jashni M.K."/>
            <person name="Kema G."/>
            <person name="Klaubauf S."/>
            <person name="Lapidus A."/>
            <person name="Levasseur A."/>
            <person name="Lindquist E."/>
            <person name="Mehrabi R."/>
            <person name="Ohm R.A."/>
            <person name="Owen T.J."/>
            <person name="Salamov A."/>
            <person name="Schwelm A."/>
            <person name="Schijlen E."/>
            <person name="Sun H."/>
            <person name="van den Burg H.A."/>
            <person name="van Ham R.C.H.J."/>
            <person name="Zhang S."/>
            <person name="Goodwin S.B."/>
            <person name="Grigoriev I.V."/>
            <person name="Collemare J."/>
            <person name="Bradshaw R.E."/>
        </authorList>
    </citation>
    <scope>NUCLEOTIDE SEQUENCE [LARGE SCALE GENOMIC DNA]</scope>
    <source>
        <strain evidence="16">NZE10 / CBS 128990</strain>
    </source>
</reference>
<dbReference type="FunFam" id="3.20.20.10:FF:000016">
    <property type="entry name" value="D-serine dehydratase"/>
    <property type="match status" value="1"/>
</dbReference>
<keyword evidence="8" id="KW-0456">Lyase</keyword>
<dbReference type="InterPro" id="IPR042208">
    <property type="entry name" value="D-ser_dehydrat-like_sf"/>
</dbReference>
<evidence type="ECO:0000256" key="7">
    <source>
        <dbReference type="ARBA" id="ARBA00022898"/>
    </source>
</evidence>
<comment type="function">
    <text evidence="10">Catalyzes the conversion of D-serine to pyruvate and ammonia. May play a role in D-serine detoxification.</text>
</comment>
<keyword evidence="4" id="KW-0216">Detoxification</keyword>
<evidence type="ECO:0000256" key="8">
    <source>
        <dbReference type="ARBA" id="ARBA00023239"/>
    </source>
</evidence>
<dbReference type="InterPro" id="IPR029066">
    <property type="entry name" value="PLP-binding_barrel"/>
</dbReference>
<keyword evidence="6" id="KW-0862">Zinc</keyword>
<evidence type="ECO:0000256" key="2">
    <source>
        <dbReference type="ARBA" id="ARBA00001947"/>
    </source>
</evidence>
<dbReference type="OMA" id="EIRPGNF"/>
<accession>N1PDY6</accession>
<keyword evidence="7" id="KW-0663">Pyridoxal phosphate</keyword>
<comment type="similarity">
    <text evidence="3">Belongs to the DSD1 family.</text>
</comment>
<evidence type="ECO:0000313" key="16">
    <source>
        <dbReference type="Proteomes" id="UP000016933"/>
    </source>
</evidence>
<keyword evidence="16" id="KW-1185">Reference proteome</keyword>
<dbReference type="SMART" id="SM01119">
    <property type="entry name" value="D-ser_dehydrat"/>
    <property type="match status" value="1"/>
</dbReference>
<evidence type="ECO:0000256" key="5">
    <source>
        <dbReference type="ARBA" id="ARBA00022723"/>
    </source>
</evidence>
<evidence type="ECO:0000256" key="4">
    <source>
        <dbReference type="ARBA" id="ARBA00022575"/>
    </source>
</evidence>
<dbReference type="InterPro" id="IPR051466">
    <property type="entry name" value="D-amino_acid_metab_enzyme"/>
</dbReference>
<sequence>MAASTHSRHAGLQFTAASLYPSPSEASLKLQFLGQKIEDVQAPAAIIDAAVVRRNCRLMLETADKLGVSFRAHVKTHKTTEMSELQVGKDTKSVKLVASTVSEIEHLTPWLLKRKGRGDEVNVLYGLPVAPSAVLRLAAIARILGPGTVGLFVDHPAHVKLLANLSDDTWPGRVPVWVNIDVGYHREGVPAGSKQLADIAYALTASQKVTLGGIYTHYGLSYDVSSPEEALESMATELRGLEEGAVAFLKSAGANISSKADASKVVLSLGATPTATAIQNLLEESGSGRQYRDMIGKCAKSFEVEFHGGVYPVMDMQQLATRARPQYAASDPNRSLLSFKDLGFRVLAEVASVYPDRGDKPEALIAAGSIVLGREPCKSYPGWGVVTPWPAQEGQHYDPEGSKTGWIVGKVSQEHGNLRWEGPQDHVRHLELGEKLLIWPNHACIAGVNFGWYLVVDSEHSHPETVVDVWVRWRGW</sequence>
<dbReference type="AlphaFoldDB" id="N1PDY6"/>
<feature type="domain" description="D-serine dehydratase-like" evidence="14">
    <location>
        <begin position="343"/>
        <end position="457"/>
    </location>
</feature>
<evidence type="ECO:0000259" key="14">
    <source>
        <dbReference type="SMART" id="SM01119"/>
    </source>
</evidence>
<evidence type="ECO:0000256" key="10">
    <source>
        <dbReference type="ARBA" id="ARBA00055764"/>
    </source>
</evidence>
<gene>
    <name evidence="15" type="ORF">DOTSEDRAFT_74629</name>
</gene>
<evidence type="ECO:0000256" key="6">
    <source>
        <dbReference type="ARBA" id="ARBA00022833"/>
    </source>
</evidence>
<dbReference type="PANTHER" id="PTHR28004">
    <property type="entry name" value="ZGC:162816-RELATED"/>
    <property type="match status" value="1"/>
</dbReference>
<comment type="cofactor">
    <cofactor evidence="1">
        <name>pyridoxal 5'-phosphate</name>
        <dbReference type="ChEBI" id="CHEBI:597326"/>
    </cofactor>
</comment>
<dbReference type="Pfam" id="PF14031">
    <property type="entry name" value="D-ser_dehydrat"/>
    <property type="match status" value="1"/>
</dbReference>
<dbReference type="Pfam" id="PF01168">
    <property type="entry name" value="Ala_racemase_N"/>
    <property type="match status" value="1"/>
</dbReference>
<dbReference type="PANTHER" id="PTHR28004:SF2">
    <property type="entry name" value="D-SERINE DEHYDRATASE"/>
    <property type="match status" value="1"/>
</dbReference>
<dbReference type="OrthoDB" id="20198at2759"/>
<evidence type="ECO:0000313" key="15">
    <source>
        <dbReference type="EMBL" id="EME39790.1"/>
    </source>
</evidence>
<keyword evidence="5" id="KW-0479">Metal-binding</keyword>
<comment type="catalytic activity">
    <reaction evidence="9">
        <text>D-serine = pyruvate + NH4(+)</text>
        <dbReference type="Rhea" id="RHEA:13977"/>
        <dbReference type="ChEBI" id="CHEBI:15361"/>
        <dbReference type="ChEBI" id="CHEBI:28938"/>
        <dbReference type="ChEBI" id="CHEBI:35247"/>
        <dbReference type="EC" id="4.3.1.18"/>
    </reaction>
    <physiologicalReaction direction="left-to-right" evidence="9">
        <dbReference type="Rhea" id="RHEA:13978"/>
    </physiologicalReaction>
</comment>
<dbReference type="GO" id="GO:0036088">
    <property type="term" value="P:D-serine catabolic process"/>
    <property type="evidence" value="ECO:0007669"/>
    <property type="project" value="TreeGrafter"/>
</dbReference>
<dbReference type="GO" id="GO:0009636">
    <property type="term" value="P:response to toxic substance"/>
    <property type="evidence" value="ECO:0007669"/>
    <property type="project" value="UniProtKB-KW"/>
</dbReference>
<dbReference type="Proteomes" id="UP000016933">
    <property type="component" value="Unassembled WGS sequence"/>
</dbReference>
<name>N1PDY6_DOTSN</name>
<dbReference type="HOGENOM" id="CLU_031639_0_0_1"/>
<evidence type="ECO:0000256" key="3">
    <source>
        <dbReference type="ARBA" id="ARBA00005323"/>
    </source>
</evidence>
<dbReference type="EMBL" id="KB446544">
    <property type="protein sequence ID" value="EME39790.1"/>
    <property type="molecule type" value="Genomic_DNA"/>
</dbReference>
<dbReference type="InterPro" id="IPR001608">
    <property type="entry name" value="Ala_racemase_N"/>
</dbReference>
<comment type="cofactor">
    <cofactor evidence="2">
        <name>Zn(2+)</name>
        <dbReference type="ChEBI" id="CHEBI:29105"/>
    </cofactor>
</comment>
<dbReference type="SUPFAM" id="SSF51419">
    <property type="entry name" value="PLP-binding barrel"/>
    <property type="match status" value="1"/>
</dbReference>
<reference evidence="15 16" key="2">
    <citation type="journal article" date="2012" name="PLoS Pathog.">
        <title>Diverse lifestyles and strategies of plant pathogenesis encoded in the genomes of eighteen Dothideomycetes fungi.</title>
        <authorList>
            <person name="Ohm R.A."/>
            <person name="Feau N."/>
            <person name="Henrissat B."/>
            <person name="Schoch C.L."/>
            <person name="Horwitz B.A."/>
            <person name="Barry K.W."/>
            <person name="Condon B.J."/>
            <person name="Copeland A.C."/>
            <person name="Dhillon B."/>
            <person name="Glaser F."/>
            <person name="Hesse C.N."/>
            <person name="Kosti I."/>
            <person name="LaButti K."/>
            <person name="Lindquist E.A."/>
            <person name="Lucas S."/>
            <person name="Salamov A.A."/>
            <person name="Bradshaw R.E."/>
            <person name="Ciuffetti L."/>
            <person name="Hamelin R.C."/>
            <person name="Kema G.H.J."/>
            <person name="Lawrence C."/>
            <person name="Scott J.A."/>
            <person name="Spatafora J.W."/>
            <person name="Turgeon B.G."/>
            <person name="de Wit P.J.G.M."/>
            <person name="Zhong S."/>
            <person name="Goodwin S.B."/>
            <person name="Grigoriev I.V."/>
        </authorList>
    </citation>
    <scope>NUCLEOTIDE SEQUENCE [LARGE SCALE GENOMIC DNA]</scope>
    <source>
        <strain evidence="16">NZE10 / CBS 128990</strain>
    </source>
</reference>
<dbReference type="GO" id="GO:0008721">
    <property type="term" value="F:D-serine ammonia-lyase activity"/>
    <property type="evidence" value="ECO:0007669"/>
    <property type="project" value="UniProtKB-EC"/>
</dbReference>
<dbReference type="InterPro" id="IPR026956">
    <property type="entry name" value="D-ser_dehydrat-like_dom"/>
</dbReference>
<dbReference type="eggNOG" id="ENOG502QWI8">
    <property type="taxonomic scope" value="Eukaryota"/>
</dbReference>